<feature type="compositionally biased region" description="Polar residues" evidence="1">
    <location>
        <begin position="104"/>
        <end position="118"/>
    </location>
</feature>
<feature type="compositionally biased region" description="Basic and acidic residues" evidence="1">
    <location>
        <begin position="181"/>
        <end position="190"/>
    </location>
</feature>
<feature type="transmembrane region" description="Helical" evidence="2">
    <location>
        <begin position="17"/>
        <end position="40"/>
    </location>
</feature>
<name>A0A8B6DWE5_MYTGA</name>
<feature type="compositionally biased region" description="Basic and acidic residues" evidence="1">
    <location>
        <begin position="157"/>
        <end position="167"/>
    </location>
</feature>
<feature type="region of interest" description="Disordered" evidence="1">
    <location>
        <begin position="73"/>
        <end position="201"/>
    </location>
</feature>
<keyword evidence="2" id="KW-1133">Transmembrane helix</keyword>
<sequence length="220" mass="24372">MRFISRLDYNFSDSGSVIAVSTGAIICAVLVFVCIAVCCIQKYQNKRRNLPTHQRGIPQIQTVSNQFHEFNTTENGQLDVPPRYSELYPVPSSSDQNSIDRSRQNSVGNRSLSSINRNSDLRRPLRRGSNSGSSTQTENSSTESNQNNAPSTTLQEIDNKTNEDHEQSSAVLVSENSSKCENNDTPREDNLAVGNSNDTARSSFMTSIVETLPNVFESDK</sequence>
<evidence type="ECO:0000256" key="1">
    <source>
        <dbReference type="SAM" id="MobiDB-lite"/>
    </source>
</evidence>
<accession>A0A8B6DWE5</accession>
<keyword evidence="2" id="KW-0812">Transmembrane</keyword>
<keyword evidence="2" id="KW-0472">Membrane</keyword>
<comment type="caution">
    <text evidence="3">The sequence shown here is derived from an EMBL/GenBank/DDBJ whole genome shotgun (WGS) entry which is preliminary data.</text>
</comment>
<dbReference type="AlphaFoldDB" id="A0A8B6DWE5"/>
<protein>
    <submittedName>
        <fullName evidence="3">Uncharacterized protein</fullName>
    </submittedName>
</protein>
<reference evidence="3" key="1">
    <citation type="submission" date="2018-11" db="EMBL/GenBank/DDBJ databases">
        <authorList>
            <person name="Alioto T."/>
            <person name="Alioto T."/>
        </authorList>
    </citation>
    <scope>NUCLEOTIDE SEQUENCE</scope>
</reference>
<evidence type="ECO:0000313" key="4">
    <source>
        <dbReference type="Proteomes" id="UP000596742"/>
    </source>
</evidence>
<dbReference type="EMBL" id="UYJE01004047">
    <property type="protein sequence ID" value="VDI24540.1"/>
    <property type="molecule type" value="Genomic_DNA"/>
</dbReference>
<gene>
    <name evidence="3" type="ORF">MGAL_10B091796</name>
</gene>
<feature type="compositionally biased region" description="Polar residues" evidence="1">
    <location>
        <begin position="168"/>
        <end position="180"/>
    </location>
</feature>
<feature type="compositionally biased region" description="Low complexity" evidence="1">
    <location>
        <begin position="128"/>
        <end position="148"/>
    </location>
</feature>
<evidence type="ECO:0000313" key="3">
    <source>
        <dbReference type="EMBL" id="VDI24540.1"/>
    </source>
</evidence>
<evidence type="ECO:0000256" key="2">
    <source>
        <dbReference type="SAM" id="Phobius"/>
    </source>
</evidence>
<organism evidence="3 4">
    <name type="scientific">Mytilus galloprovincialis</name>
    <name type="common">Mediterranean mussel</name>
    <dbReference type="NCBI Taxonomy" id="29158"/>
    <lineage>
        <taxon>Eukaryota</taxon>
        <taxon>Metazoa</taxon>
        <taxon>Spiralia</taxon>
        <taxon>Lophotrochozoa</taxon>
        <taxon>Mollusca</taxon>
        <taxon>Bivalvia</taxon>
        <taxon>Autobranchia</taxon>
        <taxon>Pteriomorphia</taxon>
        <taxon>Mytilida</taxon>
        <taxon>Mytiloidea</taxon>
        <taxon>Mytilidae</taxon>
        <taxon>Mytilinae</taxon>
        <taxon>Mytilus</taxon>
    </lineage>
</organism>
<proteinExistence type="predicted"/>
<keyword evidence="4" id="KW-1185">Reference proteome</keyword>
<dbReference type="Proteomes" id="UP000596742">
    <property type="component" value="Unassembled WGS sequence"/>
</dbReference>